<evidence type="ECO:0000256" key="1">
    <source>
        <dbReference type="SAM" id="MobiDB-lite"/>
    </source>
</evidence>
<dbReference type="GO" id="GO:0042796">
    <property type="term" value="P:snRNA transcription by RNA polymerase III"/>
    <property type="evidence" value="ECO:0007669"/>
    <property type="project" value="TreeGrafter"/>
</dbReference>
<evidence type="ECO:0000313" key="2">
    <source>
        <dbReference type="EMBL" id="JAT75745.1"/>
    </source>
</evidence>
<reference evidence="2" key="1">
    <citation type="submission" date="2015-08" db="EMBL/GenBank/DDBJ databases">
        <authorList>
            <person name="Babu N.S."/>
            <person name="Beckwith C.J."/>
            <person name="Beseler K.G."/>
            <person name="Brison A."/>
            <person name="Carone J.V."/>
            <person name="Caskin T.P."/>
            <person name="Diamond M."/>
            <person name="Durham M.E."/>
            <person name="Foxe J.M."/>
            <person name="Go M."/>
            <person name="Henderson B.A."/>
            <person name="Jones I.B."/>
            <person name="McGettigan J.A."/>
            <person name="Micheletti S.J."/>
            <person name="Nasrallah M.E."/>
            <person name="Ortiz D."/>
            <person name="Piller C.R."/>
            <person name="Privatt S.R."/>
            <person name="Schneider S.L."/>
            <person name="Sharp S."/>
            <person name="Smith T.C."/>
            <person name="Stanton J.D."/>
            <person name="Ullery H.E."/>
            <person name="Wilson R.J."/>
            <person name="Serrano M.G."/>
            <person name="Buck G."/>
            <person name="Lee V."/>
            <person name="Wang Y."/>
            <person name="Carvalho R."/>
            <person name="Voegtly L."/>
            <person name="Shi R."/>
            <person name="Duckworth R."/>
            <person name="Johnson A."/>
            <person name="Loviza R."/>
            <person name="Walstead R."/>
            <person name="Shah Z."/>
            <person name="Kiflezghi M."/>
            <person name="Wade K."/>
            <person name="Ball S.L."/>
            <person name="Bradley K.W."/>
            <person name="Asai D.J."/>
            <person name="Bowman C.A."/>
            <person name="Russell D.A."/>
            <person name="Pope W.H."/>
            <person name="Jacobs-Sera D."/>
            <person name="Hendrix R.W."/>
            <person name="Hatfull G.F."/>
        </authorList>
    </citation>
    <scope>NUCLEOTIDE SEQUENCE</scope>
</reference>
<feature type="region of interest" description="Disordered" evidence="1">
    <location>
        <begin position="479"/>
        <end position="614"/>
    </location>
</feature>
<dbReference type="Pfam" id="PF09808">
    <property type="entry name" value="SNAPC1"/>
    <property type="match status" value="1"/>
</dbReference>
<dbReference type="PANTHER" id="PTHR15131">
    <property type="entry name" value="SMALL NUCLEAR RNA ACTIVATING COMPLEX, POLYPEPTIDE 1"/>
    <property type="match status" value="1"/>
</dbReference>
<sequence length="652" mass="68667">MASQLAKPLARGSKLNKLAPHERDVWALLLHFLVRVAQGEAPSFPNFRRLWLDLGFSHVLQDVPYSFSKCQYQQAWYCTALNCVAGGVSADQANAVLATQPSEDSAPARDTQEPQAEPGTDLEALLLSLDPEPSAPGAAPDQVELTHEELDHILTGGCTVPDIEAGPAAAQAPQANESSVPGGAHADFAQDPSLPPRARPLTPSDLESLELAGLDARVAALYCLYCLHSVQPRRPRVKIYLSMEHQAALLELASQLPAGGRPEAVVILRRLLGSCAFVPGCSGVRGKLPPDRLPFVRRPGSQTSLPPGLENEEAHTLREVKYVLSSGMRGLGAQHLVPLYDQYQTALGRVWQSKAREGAPAPPQAIADLTLGRLLKEYTEAKHSEISLLLQSGPGALACRGAAAEPSQGKAARPREGGPGGSRAMAKARRTVWQAAGASHKGQAAFDPLPLPAAARRVMEREAARKLDVQRRATTWAQHLGRAGTPSGHISDDDMPSLPGLPEPLPTHTPSQSRGSGPVLQGASSSQSLEGTGEAQGFSDPVAGAQQAGQGLQEPSEEAGRGSGKQGRPWSQAPKGKKVTWQPALPRQRGVARPRASSTLPAAPPHIAPAPAATEDDELLAALGADADMLAALAAQALAEDEDSSDEVEGSD</sequence>
<protein>
    <submittedName>
        <fullName evidence="2">Uncharacterized protein</fullName>
    </submittedName>
</protein>
<organism evidence="2">
    <name type="scientific">Auxenochlorella protothecoides</name>
    <name type="common">Green microalga</name>
    <name type="synonym">Chlorella protothecoides</name>
    <dbReference type="NCBI Taxonomy" id="3075"/>
    <lineage>
        <taxon>Eukaryota</taxon>
        <taxon>Viridiplantae</taxon>
        <taxon>Chlorophyta</taxon>
        <taxon>core chlorophytes</taxon>
        <taxon>Trebouxiophyceae</taxon>
        <taxon>Chlorellales</taxon>
        <taxon>Chlorellaceae</taxon>
        <taxon>Auxenochlorella</taxon>
    </lineage>
</organism>
<dbReference type="GO" id="GO:0042795">
    <property type="term" value="P:snRNA transcription by RNA polymerase II"/>
    <property type="evidence" value="ECO:0007669"/>
    <property type="project" value="TreeGrafter"/>
</dbReference>
<dbReference type="PANTHER" id="PTHR15131:SF3">
    <property type="entry name" value="SNRNA-ACTIVATING PROTEIN COMPLEX SUBUNIT 1"/>
    <property type="match status" value="1"/>
</dbReference>
<feature type="region of interest" description="Disordered" evidence="1">
    <location>
        <begin position="402"/>
        <end position="424"/>
    </location>
</feature>
<dbReference type="AlphaFoldDB" id="A0A1D2A9X8"/>
<dbReference type="GO" id="GO:0019185">
    <property type="term" value="C:snRNA-activating protein complex"/>
    <property type="evidence" value="ECO:0007669"/>
    <property type="project" value="TreeGrafter"/>
</dbReference>
<dbReference type="InterPro" id="IPR019188">
    <property type="entry name" value="SNAPC1"/>
</dbReference>
<dbReference type="EMBL" id="GDKF01002877">
    <property type="protein sequence ID" value="JAT75745.1"/>
    <property type="molecule type" value="Transcribed_RNA"/>
</dbReference>
<name>A0A1D2A9X8_AUXPR</name>
<dbReference type="GO" id="GO:0043565">
    <property type="term" value="F:sequence-specific DNA binding"/>
    <property type="evidence" value="ECO:0007669"/>
    <property type="project" value="TreeGrafter"/>
</dbReference>
<feature type="region of interest" description="Disordered" evidence="1">
    <location>
        <begin position="167"/>
        <end position="197"/>
    </location>
</feature>
<gene>
    <name evidence="2" type="ORF">g.60367</name>
</gene>
<proteinExistence type="predicted"/>
<accession>A0A1D2A9X8</accession>